<feature type="transmembrane region" description="Helical" evidence="3">
    <location>
        <begin position="366"/>
        <end position="387"/>
    </location>
</feature>
<dbReference type="AlphaFoldDB" id="A0AA38PFD8"/>
<dbReference type="SMART" id="SM00320">
    <property type="entry name" value="WD40"/>
    <property type="match status" value="4"/>
</dbReference>
<gene>
    <name evidence="4" type="ORF">F5878DRAFT_722651</name>
</gene>
<comment type="caution">
    <text evidence="4">The sequence shown here is derived from an EMBL/GenBank/DDBJ whole genome shotgun (WGS) entry which is preliminary data.</text>
</comment>
<name>A0AA38PFD8_9AGAR</name>
<dbReference type="Gene3D" id="2.130.10.10">
    <property type="entry name" value="YVTN repeat-like/Quinoprotein amine dehydrogenase"/>
    <property type="match status" value="2"/>
</dbReference>
<reference evidence="4" key="1">
    <citation type="submission" date="2022-08" db="EMBL/GenBank/DDBJ databases">
        <authorList>
            <consortium name="DOE Joint Genome Institute"/>
            <person name="Min B."/>
            <person name="Riley R."/>
            <person name="Sierra-Patev S."/>
            <person name="Naranjo-Ortiz M."/>
            <person name="Looney B."/>
            <person name="Konkel Z."/>
            <person name="Slot J.C."/>
            <person name="Sakamoto Y."/>
            <person name="Steenwyk J.L."/>
            <person name="Rokas A."/>
            <person name="Carro J."/>
            <person name="Camarero S."/>
            <person name="Ferreira P."/>
            <person name="Molpeceres G."/>
            <person name="Ruiz-Duenas F.J."/>
            <person name="Serrano A."/>
            <person name="Henrissat B."/>
            <person name="Drula E."/>
            <person name="Hughes K.W."/>
            <person name="Mata J.L."/>
            <person name="Ishikawa N.K."/>
            <person name="Vargas-Isla R."/>
            <person name="Ushijima S."/>
            <person name="Smith C.A."/>
            <person name="Ahrendt S."/>
            <person name="Andreopoulos W."/>
            <person name="He G."/>
            <person name="Labutti K."/>
            <person name="Lipzen A."/>
            <person name="Ng V."/>
            <person name="Sandor L."/>
            <person name="Barry K."/>
            <person name="Martinez A.T."/>
            <person name="Xiao Y."/>
            <person name="Gibbons J.G."/>
            <person name="Terashima K."/>
            <person name="Hibbett D.S."/>
            <person name="Grigoriev I.V."/>
        </authorList>
    </citation>
    <scope>NUCLEOTIDE SEQUENCE</scope>
    <source>
        <strain evidence="4">TFB9207</strain>
    </source>
</reference>
<dbReference type="InterPro" id="IPR050630">
    <property type="entry name" value="WD_repeat_EMAP"/>
</dbReference>
<keyword evidence="3" id="KW-0472">Membrane</keyword>
<dbReference type="PANTHER" id="PTHR13720:SF33">
    <property type="entry name" value="HELP DOMAIN-CONTAINING PROTEIN"/>
    <property type="match status" value="1"/>
</dbReference>
<sequence length="446" mass="49934">MSSFERLATLSGPQHPIHAISFSADAKYLAAVGFFGVIVWDLRASADLRTPIERFEARKEHKFTTSTWLQFKTDVGISRHVLVIGSLDGQITALDLHEGDGVLQYTRQPASHTPPEQTVLSLDHCMFGLGRKCRGQIVASFFDRSVRSWTLSLNGEFNFVFSMQLKQSFLPKTVRIQHETRNIYVFSSKGGKRVILHPQSGTIMTSVENGCEDMSYVALDQSNDRFVTCTGDGFQLFRTRNLCHLRTFEDSATPPVHHPCQVAFVEDGRKVVAGTDQGKVLIFDSEAGHLEQTLMYPGSKMVQTVAACTVSNDHYVAIAGSAAKKTSDVIVWHKKIQLPPSNSTRSVRMQNKDPVVFLLHRSTAKLFGYASICIILAVSAIMILTNWEFEITVPVIQFFQYNVQKWLQQVIRAMSTSQILPALAQFFETNVLNRLGLQFVNGRTSH</sequence>
<keyword evidence="3" id="KW-1133">Transmembrane helix</keyword>
<evidence type="ECO:0000313" key="4">
    <source>
        <dbReference type="EMBL" id="KAJ3841893.1"/>
    </source>
</evidence>
<dbReference type="Proteomes" id="UP001163846">
    <property type="component" value="Unassembled WGS sequence"/>
</dbReference>
<dbReference type="SUPFAM" id="SSF50978">
    <property type="entry name" value="WD40 repeat-like"/>
    <property type="match status" value="1"/>
</dbReference>
<keyword evidence="3" id="KW-0812">Transmembrane</keyword>
<keyword evidence="5" id="KW-1185">Reference proteome</keyword>
<organism evidence="4 5">
    <name type="scientific">Lentinula raphanica</name>
    <dbReference type="NCBI Taxonomy" id="153919"/>
    <lineage>
        <taxon>Eukaryota</taxon>
        <taxon>Fungi</taxon>
        <taxon>Dikarya</taxon>
        <taxon>Basidiomycota</taxon>
        <taxon>Agaricomycotina</taxon>
        <taxon>Agaricomycetes</taxon>
        <taxon>Agaricomycetidae</taxon>
        <taxon>Agaricales</taxon>
        <taxon>Marasmiineae</taxon>
        <taxon>Omphalotaceae</taxon>
        <taxon>Lentinula</taxon>
    </lineage>
</organism>
<keyword evidence="1" id="KW-0853">WD repeat</keyword>
<dbReference type="EMBL" id="MU806024">
    <property type="protein sequence ID" value="KAJ3841893.1"/>
    <property type="molecule type" value="Genomic_DNA"/>
</dbReference>
<dbReference type="PANTHER" id="PTHR13720">
    <property type="entry name" value="WD-40 REPEAT PROTEIN"/>
    <property type="match status" value="1"/>
</dbReference>
<evidence type="ECO:0000256" key="1">
    <source>
        <dbReference type="ARBA" id="ARBA00022574"/>
    </source>
</evidence>
<evidence type="ECO:0000313" key="5">
    <source>
        <dbReference type="Proteomes" id="UP001163846"/>
    </source>
</evidence>
<dbReference type="InterPro" id="IPR036322">
    <property type="entry name" value="WD40_repeat_dom_sf"/>
</dbReference>
<accession>A0AA38PFD8</accession>
<evidence type="ECO:0000256" key="3">
    <source>
        <dbReference type="SAM" id="Phobius"/>
    </source>
</evidence>
<proteinExistence type="predicted"/>
<evidence type="ECO:0000256" key="2">
    <source>
        <dbReference type="ARBA" id="ARBA00022737"/>
    </source>
</evidence>
<dbReference type="InterPro" id="IPR001680">
    <property type="entry name" value="WD40_rpt"/>
</dbReference>
<protein>
    <submittedName>
        <fullName evidence="4">WD40-repeat-containing domain protein</fullName>
    </submittedName>
</protein>
<dbReference type="InterPro" id="IPR015943">
    <property type="entry name" value="WD40/YVTN_repeat-like_dom_sf"/>
</dbReference>
<keyword evidence="2" id="KW-0677">Repeat</keyword>